<dbReference type="InterPro" id="IPR050416">
    <property type="entry name" value="FAD-linked_Oxidoreductase"/>
</dbReference>
<feature type="domain" description="FAD-binding PCMH-type" evidence="7">
    <location>
        <begin position="60"/>
        <end position="232"/>
    </location>
</feature>
<organism evidence="8 9">
    <name type="scientific">Penicillium brasilianum</name>
    <dbReference type="NCBI Taxonomy" id="104259"/>
    <lineage>
        <taxon>Eukaryota</taxon>
        <taxon>Fungi</taxon>
        <taxon>Dikarya</taxon>
        <taxon>Ascomycota</taxon>
        <taxon>Pezizomycotina</taxon>
        <taxon>Eurotiomycetes</taxon>
        <taxon>Eurotiomycetidae</taxon>
        <taxon>Eurotiales</taxon>
        <taxon>Aspergillaceae</taxon>
        <taxon>Penicillium</taxon>
    </lineage>
</organism>
<dbReference type="InterPro" id="IPR029062">
    <property type="entry name" value="Class_I_gatase-like"/>
</dbReference>
<dbReference type="AlphaFoldDB" id="A0A1S9RVV1"/>
<evidence type="ECO:0000313" key="8">
    <source>
        <dbReference type="EMBL" id="OOQ89673.1"/>
    </source>
</evidence>
<evidence type="ECO:0000256" key="3">
    <source>
        <dbReference type="ARBA" id="ARBA00022630"/>
    </source>
</evidence>
<protein>
    <recommendedName>
        <fullName evidence="7">FAD-binding PCMH-type domain-containing protein</fullName>
    </recommendedName>
</protein>
<dbReference type="InterPro" id="IPR006094">
    <property type="entry name" value="Oxid_FAD_bind_N"/>
</dbReference>
<reference evidence="9" key="1">
    <citation type="submission" date="2015-09" db="EMBL/GenBank/DDBJ databases">
        <authorList>
            <person name="Fill T.P."/>
            <person name="Baretta J.F."/>
            <person name="de Almeida L.G."/>
            <person name="Rocha M."/>
            <person name="de Souza D.H."/>
            <person name="Malavazi I."/>
            <person name="Cerdeira L.T."/>
            <person name="Hong H."/>
            <person name="Samborskyy M."/>
            <person name="de Vasconcelos A.T."/>
            <person name="Leadlay P."/>
            <person name="Rodrigues-Filho E."/>
        </authorList>
    </citation>
    <scope>NUCLEOTIDE SEQUENCE [LARGE SCALE GENOMIC DNA]</scope>
    <source>
        <strain evidence="9">LaBioMMi 136</strain>
    </source>
</reference>
<evidence type="ECO:0000256" key="4">
    <source>
        <dbReference type="ARBA" id="ARBA00022827"/>
    </source>
</evidence>
<dbReference type="PANTHER" id="PTHR42973:SF9">
    <property type="entry name" value="FAD-BINDING PCMH-TYPE DOMAIN-CONTAINING PROTEIN-RELATED"/>
    <property type="match status" value="1"/>
</dbReference>
<dbReference type="GO" id="GO:0016491">
    <property type="term" value="F:oxidoreductase activity"/>
    <property type="evidence" value="ECO:0007669"/>
    <property type="project" value="UniProtKB-KW"/>
</dbReference>
<dbReference type="SUPFAM" id="SSF56176">
    <property type="entry name" value="FAD-binding/transporter-associated domain-like"/>
    <property type="match status" value="1"/>
</dbReference>
<keyword evidence="3" id="KW-0285">Flavoprotein</keyword>
<dbReference type="InterPro" id="IPR012951">
    <property type="entry name" value="BBE"/>
</dbReference>
<evidence type="ECO:0000256" key="5">
    <source>
        <dbReference type="ARBA" id="ARBA00023002"/>
    </source>
</evidence>
<keyword evidence="6" id="KW-0732">Signal</keyword>
<dbReference type="SUPFAM" id="SSF52317">
    <property type="entry name" value="Class I glutamine amidotransferase-like"/>
    <property type="match status" value="1"/>
</dbReference>
<evidence type="ECO:0000256" key="6">
    <source>
        <dbReference type="SAM" id="SignalP"/>
    </source>
</evidence>
<dbReference type="Pfam" id="PF08031">
    <property type="entry name" value="BBE"/>
    <property type="match status" value="1"/>
</dbReference>
<comment type="caution">
    <text evidence="8">The sequence shown here is derived from an EMBL/GenBank/DDBJ whole genome shotgun (WGS) entry which is preliminary data.</text>
</comment>
<comment type="cofactor">
    <cofactor evidence="1">
        <name>FAD</name>
        <dbReference type="ChEBI" id="CHEBI:57692"/>
    </cofactor>
</comment>
<evidence type="ECO:0000256" key="2">
    <source>
        <dbReference type="ARBA" id="ARBA00005466"/>
    </source>
</evidence>
<dbReference type="Gene3D" id="3.40.50.880">
    <property type="match status" value="1"/>
</dbReference>
<dbReference type="InterPro" id="IPR036318">
    <property type="entry name" value="FAD-bd_PCMH-like_sf"/>
</dbReference>
<dbReference type="Pfam" id="PF01565">
    <property type="entry name" value="FAD_binding_4"/>
    <property type="match status" value="1"/>
</dbReference>
<gene>
    <name evidence="8" type="ORF">PEBR_07446</name>
</gene>
<keyword evidence="4" id="KW-0274">FAD</keyword>
<evidence type="ECO:0000313" key="9">
    <source>
        <dbReference type="Proteomes" id="UP000190744"/>
    </source>
</evidence>
<feature type="chain" id="PRO_5012300908" description="FAD-binding PCMH-type domain-containing protein" evidence="6">
    <location>
        <begin position="20"/>
        <end position="639"/>
    </location>
</feature>
<dbReference type="Pfam" id="PF01965">
    <property type="entry name" value="DJ-1_PfpI"/>
    <property type="match status" value="1"/>
</dbReference>
<dbReference type="Proteomes" id="UP000190744">
    <property type="component" value="Unassembled WGS sequence"/>
</dbReference>
<dbReference type="Gene3D" id="3.30.465.10">
    <property type="match status" value="1"/>
</dbReference>
<dbReference type="EMBL" id="LJBN01000104">
    <property type="protein sequence ID" value="OOQ89673.1"/>
    <property type="molecule type" value="Genomic_DNA"/>
</dbReference>
<dbReference type="InterPro" id="IPR016166">
    <property type="entry name" value="FAD-bd_PCMH"/>
</dbReference>
<dbReference type="PROSITE" id="PS51387">
    <property type="entry name" value="FAD_PCMH"/>
    <property type="match status" value="1"/>
</dbReference>
<dbReference type="GO" id="GO:0071949">
    <property type="term" value="F:FAD binding"/>
    <property type="evidence" value="ECO:0007669"/>
    <property type="project" value="InterPro"/>
</dbReference>
<evidence type="ECO:0000256" key="1">
    <source>
        <dbReference type="ARBA" id="ARBA00001974"/>
    </source>
</evidence>
<dbReference type="InterPro" id="IPR016169">
    <property type="entry name" value="FAD-bd_PCMH_sub2"/>
</dbReference>
<sequence length="639" mass="67679">MRIVSAASSFFLVLGTAIALPAVDPYPGFTNSTNRWNPQTTITFPNTTAFENATERWNSLGAPSYSVAISPATGDDVARAVRIARSIDLPFLATGGRHSSSTTLSAMKNGLAIDLSRLNSVHVDAQASTLTIGGGVVFGDIVGPVYEAGYQMPIGSCACPGMVGATVGGGVGRFQGVNGLIIDSLLSVRLVTSDGKLLTVSETSHPDLFWALRGAAPNFGIITSATYKLHPQNNNGQIFNADFIFPAAANATYFDIIQSLQGTIPAELSTISILGYNDTVGEAQILANWVYLGPGSEGRELIAPLSDLNPTTSSISMVNYNTLTDRVAWGLGRAICAPVSVSGYGVNYRNLSSTTYQQVFQMLSDFYVQYPDGHDSSVEMEVFAPQAVEAVADDATAYPWRDTLGYSGISFGGTSATTAQAGQAMARAVRAAYVATSGYDDLAVYVSYGHGDETLGQMFGNNVPRLQRLKKRWDPDNVFPFYHDLISTPRYNELDSLIALGILNRLNRDDLRVSIACPTPKVRSMNGVLIEAMATLEDACAADAVIIGSGAKTREVVKDPKIMAVLRGLNPQRQLIAAQCSGTLIAAKLGLLHGIPAYTDNTSKPWVVAAGVDVVNKPFCASGNVATTGSCLASPYLAT</sequence>
<comment type="similarity">
    <text evidence="2">Belongs to the oxygen-dependent FAD-linked oxidoreductase family.</text>
</comment>
<dbReference type="PANTHER" id="PTHR42973">
    <property type="entry name" value="BINDING OXIDOREDUCTASE, PUTATIVE (AFU_ORTHOLOGUE AFUA_1G17690)-RELATED"/>
    <property type="match status" value="1"/>
</dbReference>
<feature type="signal peptide" evidence="6">
    <location>
        <begin position="1"/>
        <end position="19"/>
    </location>
</feature>
<accession>A0A1S9RVV1</accession>
<keyword evidence="5" id="KW-0560">Oxidoreductase</keyword>
<evidence type="ECO:0000259" key="7">
    <source>
        <dbReference type="PROSITE" id="PS51387"/>
    </source>
</evidence>
<dbReference type="Gene3D" id="3.40.462.20">
    <property type="match status" value="1"/>
</dbReference>
<dbReference type="InterPro" id="IPR002818">
    <property type="entry name" value="DJ-1/PfpI"/>
</dbReference>
<proteinExistence type="inferred from homology"/>
<name>A0A1S9RVV1_PENBI</name>